<feature type="non-terminal residue" evidence="1">
    <location>
        <position position="54"/>
    </location>
</feature>
<protein>
    <submittedName>
        <fullName evidence="1">16043_t:CDS:1</fullName>
    </submittedName>
</protein>
<accession>A0ACA9RHA3</accession>
<keyword evidence="2" id="KW-1185">Reference proteome</keyword>
<dbReference type="EMBL" id="CAJVPW010070699">
    <property type="protein sequence ID" value="CAG8792619.1"/>
    <property type="molecule type" value="Genomic_DNA"/>
</dbReference>
<evidence type="ECO:0000313" key="1">
    <source>
        <dbReference type="EMBL" id="CAG8792619.1"/>
    </source>
</evidence>
<reference evidence="1" key="1">
    <citation type="submission" date="2021-06" db="EMBL/GenBank/DDBJ databases">
        <authorList>
            <person name="Kallberg Y."/>
            <person name="Tangrot J."/>
            <person name="Rosling A."/>
        </authorList>
    </citation>
    <scope>NUCLEOTIDE SEQUENCE</scope>
    <source>
        <strain evidence="1">28 12/20/2015</strain>
    </source>
</reference>
<evidence type="ECO:0000313" key="2">
    <source>
        <dbReference type="Proteomes" id="UP000789366"/>
    </source>
</evidence>
<feature type="non-terminal residue" evidence="1">
    <location>
        <position position="1"/>
    </location>
</feature>
<gene>
    <name evidence="1" type="ORF">SPELUC_LOCUS17362</name>
</gene>
<comment type="caution">
    <text evidence="1">The sequence shown here is derived from an EMBL/GenBank/DDBJ whole genome shotgun (WGS) entry which is preliminary data.</text>
</comment>
<organism evidence="1 2">
    <name type="scientific">Cetraspora pellucida</name>
    <dbReference type="NCBI Taxonomy" id="1433469"/>
    <lineage>
        <taxon>Eukaryota</taxon>
        <taxon>Fungi</taxon>
        <taxon>Fungi incertae sedis</taxon>
        <taxon>Mucoromycota</taxon>
        <taxon>Glomeromycotina</taxon>
        <taxon>Glomeromycetes</taxon>
        <taxon>Diversisporales</taxon>
        <taxon>Gigasporaceae</taxon>
        <taxon>Cetraspora</taxon>
    </lineage>
</organism>
<name>A0ACA9RHA3_9GLOM</name>
<dbReference type="Proteomes" id="UP000789366">
    <property type="component" value="Unassembled WGS sequence"/>
</dbReference>
<proteinExistence type="predicted"/>
<sequence>HRRAASTTLTFACNCKTCNADTHLFADCPDNQCRRCHRYGYISAYCPMQAPKRN</sequence>